<dbReference type="HAMAP" id="MF_00978">
    <property type="entry name" value="Bifunct_BirA"/>
    <property type="match status" value="1"/>
</dbReference>
<keyword evidence="1 5" id="KW-0436">Ligase</keyword>
<dbReference type="SUPFAM" id="SSF46785">
    <property type="entry name" value="Winged helix' DNA-binding domain"/>
    <property type="match status" value="1"/>
</dbReference>
<dbReference type="InterPro" id="IPR045864">
    <property type="entry name" value="aa-tRNA-synth_II/BPL/LPL"/>
</dbReference>
<dbReference type="GO" id="GO:0016740">
    <property type="term" value="F:transferase activity"/>
    <property type="evidence" value="ECO:0007669"/>
    <property type="project" value="UniProtKB-ARBA"/>
</dbReference>
<protein>
    <recommendedName>
        <fullName evidence="5">Bifunctional ligase/repressor BirA</fullName>
    </recommendedName>
    <alternativeName>
        <fullName evidence="5">Biotin--[acetyl-CoA-carboxylase] ligase</fullName>
        <ecNumber evidence="5">6.3.4.15</ecNumber>
    </alternativeName>
    <alternativeName>
        <fullName evidence="5">Biotin--protein ligase</fullName>
    </alternativeName>
    <alternativeName>
        <fullName evidence="5">Biotin-[acetyl-CoA carboxylase] synthetase</fullName>
    </alternativeName>
</protein>
<reference evidence="7" key="1">
    <citation type="journal article" date="2014" name="Int. J. Syst. Evol. Microbiol.">
        <title>Complete genome sequence of Corynebacterium casei LMG S-19264T (=DSM 44701T), isolated from a smear-ripened cheese.</title>
        <authorList>
            <consortium name="US DOE Joint Genome Institute (JGI-PGF)"/>
            <person name="Walter F."/>
            <person name="Albersmeier A."/>
            <person name="Kalinowski J."/>
            <person name="Ruckert C."/>
        </authorList>
    </citation>
    <scope>NUCLEOTIDE SEQUENCE</scope>
    <source>
        <strain evidence="7">CGMCC 1.12777</strain>
    </source>
</reference>
<dbReference type="CDD" id="cd16442">
    <property type="entry name" value="BPL"/>
    <property type="match status" value="1"/>
</dbReference>
<sequence>MSQTKEEILKLLFQHKETFISGQAICEQLGCSRTAVWKHITELRKEGYTIESVQKRGYKLLEAPKRLTKEEVLANLNSRYFGKVIDFHEVVPSTQKIAHHLAEDGATHGTLVLADEQAGGRGRLGRVWHSPKGTGIWMSLILKPDLTINRIPQLTLLAAVAIVRSIKKVSDVDCSIKWPNDILFEGKKLVGILTELQSEMENVRAVIIGMGINVNIEWADMPAEIRDIATSLKIITGKTQSRVMLIQTIMTELEKLYDLYLNEGFEVIKPMWETYALSIGKVIRARTMQGEVLQGVAKGINNDGVLLLEDDQGVVHHIYSADIEI</sequence>
<dbReference type="PANTHER" id="PTHR12835">
    <property type="entry name" value="BIOTIN PROTEIN LIGASE"/>
    <property type="match status" value="1"/>
</dbReference>
<dbReference type="Gene3D" id="3.30.930.10">
    <property type="entry name" value="Bira Bifunctional Protein, Domain 2"/>
    <property type="match status" value="1"/>
</dbReference>
<evidence type="ECO:0000256" key="4">
    <source>
        <dbReference type="ARBA" id="ARBA00023267"/>
    </source>
</evidence>
<comment type="caution">
    <text evidence="5">Lacks conserved residue(s) required for the propagation of feature annotation.</text>
</comment>
<comment type="catalytic activity">
    <reaction evidence="5">
        <text>biotin + L-lysyl-[protein] + ATP = N(6)-biotinyl-L-lysyl-[protein] + AMP + diphosphate + H(+)</text>
        <dbReference type="Rhea" id="RHEA:11756"/>
        <dbReference type="Rhea" id="RHEA-COMP:9752"/>
        <dbReference type="Rhea" id="RHEA-COMP:10505"/>
        <dbReference type="ChEBI" id="CHEBI:15378"/>
        <dbReference type="ChEBI" id="CHEBI:29969"/>
        <dbReference type="ChEBI" id="CHEBI:30616"/>
        <dbReference type="ChEBI" id="CHEBI:33019"/>
        <dbReference type="ChEBI" id="CHEBI:57586"/>
        <dbReference type="ChEBI" id="CHEBI:83144"/>
        <dbReference type="ChEBI" id="CHEBI:456215"/>
        <dbReference type="EC" id="6.3.4.15"/>
    </reaction>
</comment>
<dbReference type="GO" id="GO:0006355">
    <property type="term" value="P:regulation of DNA-templated transcription"/>
    <property type="evidence" value="ECO:0007669"/>
    <property type="project" value="UniProtKB-UniRule"/>
</dbReference>
<keyword evidence="5" id="KW-0804">Transcription</keyword>
<dbReference type="GO" id="GO:0005737">
    <property type="term" value="C:cytoplasm"/>
    <property type="evidence" value="ECO:0007669"/>
    <property type="project" value="TreeGrafter"/>
</dbReference>
<keyword evidence="5" id="KW-0805">Transcription regulation</keyword>
<evidence type="ECO:0000313" key="8">
    <source>
        <dbReference type="Proteomes" id="UP000656813"/>
    </source>
</evidence>
<dbReference type="EMBL" id="BMFV01000007">
    <property type="protein sequence ID" value="GGH78874.1"/>
    <property type="molecule type" value="Genomic_DNA"/>
</dbReference>
<dbReference type="Pfam" id="PF02237">
    <property type="entry name" value="BPL_C"/>
    <property type="match status" value="1"/>
</dbReference>
<organism evidence="7 8">
    <name type="scientific">Pullulanibacillus pueri</name>
    <dbReference type="NCBI Taxonomy" id="1437324"/>
    <lineage>
        <taxon>Bacteria</taxon>
        <taxon>Bacillati</taxon>
        <taxon>Bacillota</taxon>
        <taxon>Bacilli</taxon>
        <taxon>Bacillales</taxon>
        <taxon>Sporolactobacillaceae</taxon>
        <taxon>Pullulanibacillus</taxon>
    </lineage>
</organism>
<keyword evidence="8" id="KW-1185">Reference proteome</keyword>
<accession>A0A8J3ELD0</accession>
<dbReference type="GO" id="GO:0003677">
    <property type="term" value="F:DNA binding"/>
    <property type="evidence" value="ECO:0007669"/>
    <property type="project" value="UniProtKB-UniRule"/>
</dbReference>
<evidence type="ECO:0000313" key="7">
    <source>
        <dbReference type="EMBL" id="GGH78874.1"/>
    </source>
</evidence>
<evidence type="ECO:0000259" key="6">
    <source>
        <dbReference type="PROSITE" id="PS51733"/>
    </source>
</evidence>
<feature type="DNA-binding region" description="H-T-H motif" evidence="5">
    <location>
        <begin position="22"/>
        <end position="41"/>
    </location>
</feature>
<feature type="binding site" evidence="5">
    <location>
        <position position="117"/>
    </location>
    <ligand>
        <name>biotin</name>
        <dbReference type="ChEBI" id="CHEBI:57586"/>
    </ligand>
</feature>
<comment type="function">
    <text evidence="5">Acts both as a biotin--[acetyl-CoA-carboxylase] ligase and a repressor.</text>
</comment>
<dbReference type="Gene3D" id="2.30.30.100">
    <property type="match status" value="1"/>
</dbReference>
<dbReference type="GO" id="GO:0004077">
    <property type="term" value="F:biotin--[biotin carboxyl-carrier protein] ligase activity"/>
    <property type="evidence" value="ECO:0007669"/>
    <property type="project" value="UniProtKB-UniRule"/>
</dbReference>
<keyword evidence="3 5" id="KW-0067">ATP-binding</keyword>
<keyword evidence="5" id="KW-0678">Repressor</keyword>
<feature type="domain" description="BPL/LPL catalytic" evidence="6">
    <location>
        <begin position="70"/>
        <end position="261"/>
    </location>
</feature>
<dbReference type="Pfam" id="PF03099">
    <property type="entry name" value="BPL_LplA_LipB"/>
    <property type="match status" value="1"/>
</dbReference>
<dbReference type="AlphaFoldDB" id="A0A8J3ELD0"/>
<dbReference type="InterPro" id="IPR003142">
    <property type="entry name" value="BPL_C"/>
</dbReference>
<evidence type="ECO:0000256" key="5">
    <source>
        <dbReference type="HAMAP-Rule" id="MF_00978"/>
    </source>
</evidence>
<dbReference type="PANTHER" id="PTHR12835:SF5">
    <property type="entry name" value="BIOTIN--PROTEIN LIGASE"/>
    <property type="match status" value="1"/>
</dbReference>
<evidence type="ECO:0000256" key="2">
    <source>
        <dbReference type="ARBA" id="ARBA00022741"/>
    </source>
</evidence>
<dbReference type="InterPro" id="IPR008988">
    <property type="entry name" value="Transcriptional_repressor_C"/>
</dbReference>
<dbReference type="Gene3D" id="1.10.10.10">
    <property type="entry name" value="Winged helix-like DNA-binding domain superfamily/Winged helix DNA-binding domain"/>
    <property type="match status" value="1"/>
</dbReference>
<dbReference type="GO" id="GO:0005524">
    <property type="term" value="F:ATP binding"/>
    <property type="evidence" value="ECO:0007669"/>
    <property type="project" value="UniProtKB-UniRule"/>
</dbReference>
<gene>
    <name evidence="5 7" type="primary">birA</name>
    <name evidence="7" type="ORF">GCM10007096_12960</name>
</gene>
<comment type="caution">
    <text evidence="7">The sequence shown here is derived from an EMBL/GenBank/DDBJ whole genome shotgun (WGS) entry which is preliminary data.</text>
</comment>
<dbReference type="Proteomes" id="UP000656813">
    <property type="component" value="Unassembled WGS sequence"/>
</dbReference>
<dbReference type="InterPro" id="IPR036388">
    <property type="entry name" value="WH-like_DNA-bd_sf"/>
</dbReference>
<keyword evidence="2 5" id="KW-0547">Nucleotide-binding</keyword>
<dbReference type="InterPro" id="IPR036390">
    <property type="entry name" value="WH_DNA-bd_sf"/>
</dbReference>
<keyword evidence="5" id="KW-0238">DNA-binding</keyword>
<dbReference type="GO" id="GO:0009249">
    <property type="term" value="P:protein lipoylation"/>
    <property type="evidence" value="ECO:0007669"/>
    <property type="project" value="UniProtKB-ARBA"/>
</dbReference>
<dbReference type="InterPro" id="IPR013196">
    <property type="entry name" value="HTH_11"/>
</dbReference>
<dbReference type="EC" id="6.3.4.15" evidence="5"/>
<dbReference type="SUPFAM" id="SSF50037">
    <property type="entry name" value="C-terminal domain of transcriptional repressors"/>
    <property type="match status" value="1"/>
</dbReference>
<dbReference type="PROSITE" id="PS51733">
    <property type="entry name" value="BPL_LPL_CATALYTIC"/>
    <property type="match status" value="1"/>
</dbReference>
<proteinExistence type="inferred from homology"/>
<comment type="similarity">
    <text evidence="5">Belongs to the biotin--protein ligase family.</text>
</comment>
<reference evidence="7" key="2">
    <citation type="submission" date="2020-09" db="EMBL/GenBank/DDBJ databases">
        <authorList>
            <person name="Sun Q."/>
            <person name="Zhou Y."/>
        </authorList>
    </citation>
    <scope>NUCLEOTIDE SEQUENCE</scope>
    <source>
        <strain evidence="7">CGMCC 1.12777</strain>
    </source>
</reference>
<feature type="binding site" evidence="5">
    <location>
        <position position="188"/>
    </location>
    <ligand>
        <name>biotin</name>
        <dbReference type="ChEBI" id="CHEBI:57586"/>
    </ligand>
</feature>
<evidence type="ECO:0000256" key="1">
    <source>
        <dbReference type="ARBA" id="ARBA00022598"/>
    </source>
</evidence>
<dbReference type="SUPFAM" id="SSF55681">
    <property type="entry name" value="Class II aaRS and biotin synthetases"/>
    <property type="match status" value="1"/>
</dbReference>
<evidence type="ECO:0000256" key="3">
    <source>
        <dbReference type="ARBA" id="ARBA00022840"/>
    </source>
</evidence>
<dbReference type="InterPro" id="IPR030855">
    <property type="entry name" value="Bifunct_BirA"/>
</dbReference>
<name>A0A8J3ELD0_9BACL</name>
<keyword evidence="4 5" id="KW-0092">Biotin</keyword>
<dbReference type="InterPro" id="IPR004143">
    <property type="entry name" value="BPL_LPL_catalytic"/>
</dbReference>
<dbReference type="NCBIfam" id="TIGR00121">
    <property type="entry name" value="birA_ligase"/>
    <property type="match status" value="1"/>
</dbReference>
<feature type="binding site" evidence="5">
    <location>
        <begin position="121"/>
        <end position="123"/>
    </location>
    <ligand>
        <name>biotin</name>
        <dbReference type="ChEBI" id="CHEBI:57586"/>
    </ligand>
</feature>
<dbReference type="Pfam" id="PF08279">
    <property type="entry name" value="HTH_11"/>
    <property type="match status" value="1"/>
</dbReference>
<dbReference type="InterPro" id="IPR004408">
    <property type="entry name" value="Biotin_CoA_COase_ligase"/>
</dbReference>